<feature type="compositionally biased region" description="Low complexity" evidence="2">
    <location>
        <begin position="56"/>
        <end position="65"/>
    </location>
</feature>
<evidence type="ECO:0000256" key="2">
    <source>
        <dbReference type="SAM" id="MobiDB-lite"/>
    </source>
</evidence>
<evidence type="ECO:0000313" key="6">
    <source>
        <dbReference type="Proteomes" id="UP000198867"/>
    </source>
</evidence>
<keyword evidence="1" id="KW-0732">Signal</keyword>
<dbReference type="GO" id="GO:0004222">
    <property type="term" value="F:metalloendopeptidase activity"/>
    <property type="evidence" value="ECO:0007669"/>
    <property type="project" value="TreeGrafter"/>
</dbReference>
<evidence type="ECO:0000256" key="1">
    <source>
        <dbReference type="ARBA" id="ARBA00022729"/>
    </source>
</evidence>
<dbReference type="CDD" id="cd12797">
    <property type="entry name" value="M23_peptidase"/>
    <property type="match status" value="1"/>
</dbReference>
<feature type="compositionally biased region" description="Low complexity" evidence="2">
    <location>
        <begin position="22"/>
        <end position="45"/>
    </location>
</feature>
<dbReference type="PANTHER" id="PTHR21666">
    <property type="entry name" value="PEPTIDASE-RELATED"/>
    <property type="match status" value="1"/>
</dbReference>
<proteinExistence type="predicted"/>
<feature type="transmembrane region" description="Helical" evidence="3">
    <location>
        <begin position="140"/>
        <end position="161"/>
    </location>
</feature>
<evidence type="ECO:0000259" key="4">
    <source>
        <dbReference type="Pfam" id="PF01551"/>
    </source>
</evidence>
<feature type="domain" description="M23ase beta-sheet core" evidence="4">
    <location>
        <begin position="273"/>
        <end position="369"/>
    </location>
</feature>
<accession>A0A1I4YWJ7</accession>
<dbReference type="InterPro" id="IPR016047">
    <property type="entry name" value="M23ase_b-sheet_dom"/>
</dbReference>
<keyword evidence="3" id="KW-1133">Transmembrane helix</keyword>
<feature type="compositionally biased region" description="Acidic residues" evidence="2">
    <location>
        <begin position="66"/>
        <end position="76"/>
    </location>
</feature>
<dbReference type="InterPro" id="IPR011055">
    <property type="entry name" value="Dup_hybrid_motif"/>
</dbReference>
<dbReference type="OrthoDB" id="1099523at2"/>
<name>A0A1I4YWJ7_9MICO</name>
<dbReference type="Proteomes" id="UP000198867">
    <property type="component" value="Unassembled WGS sequence"/>
</dbReference>
<keyword evidence="5" id="KW-0378">Hydrolase</keyword>
<dbReference type="InterPro" id="IPR050570">
    <property type="entry name" value="Cell_wall_metabolism_enzyme"/>
</dbReference>
<sequence>MSDETSREPDNGTGGDSALDVTTALPTRRSLRAAARSAAATGAPADNSAVVPVEQPAASATADTAEPTETDDRDEPAEVAQPVVMVDAEPTAQPATTAVPTSSVPAPSRARLAARMAATPVPASVRSVPKQSRWKSIRSLLIVAIAVPSIFGTVALPAYAFSTEDAVTAAPVHATGAQSLTVPTWTRPALARDSYSATSAEELQAAAAAKAAAEAAKLAASRAKSSTSTSTSTDYAAFVGGDGTWIRPLAGAISSRYGPRGLICNSAGCSNSFHDGVDFSASCGTPIKAVSAGRVTFTGSGGAYGQRVIVDHGGGVESIYGHVQTGSFKVSQGQLVEPGTVVANVGATGVVSGCHLDLKIRIGGDFTNPEPFMAAKGVKL</sequence>
<dbReference type="RefSeq" id="WP_090708591.1">
    <property type="nucleotide sequence ID" value="NZ_FOVM01000001.1"/>
</dbReference>
<dbReference type="Pfam" id="PF01551">
    <property type="entry name" value="Peptidase_M23"/>
    <property type="match status" value="1"/>
</dbReference>
<dbReference type="AlphaFoldDB" id="A0A1I4YWJ7"/>
<feature type="compositionally biased region" description="Basic and acidic residues" evidence="2">
    <location>
        <begin position="1"/>
        <end position="10"/>
    </location>
</feature>
<evidence type="ECO:0000313" key="5">
    <source>
        <dbReference type="EMBL" id="SFN42392.1"/>
    </source>
</evidence>
<reference evidence="6" key="1">
    <citation type="submission" date="2016-10" db="EMBL/GenBank/DDBJ databases">
        <authorList>
            <person name="Varghese N."/>
            <person name="Submissions S."/>
        </authorList>
    </citation>
    <scope>NUCLEOTIDE SEQUENCE [LARGE SCALE GENOMIC DNA]</scope>
    <source>
        <strain evidence="6">CGMCC 1.11101</strain>
    </source>
</reference>
<keyword evidence="6" id="KW-1185">Reference proteome</keyword>
<evidence type="ECO:0000256" key="3">
    <source>
        <dbReference type="SAM" id="Phobius"/>
    </source>
</evidence>
<dbReference type="STRING" id="995034.SAMN05216219_0569"/>
<keyword evidence="3" id="KW-0472">Membrane</keyword>
<dbReference type="Gene3D" id="2.70.70.10">
    <property type="entry name" value="Glucose Permease (Domain IIA)"/>
    <property type="match status" value="1"/>
</dbReference>
<protein>
    <submittedName>
        <fullName evidence="5">Murein DD-endopeptidase MepM and murein hydrolase activator NlpD, contain LysM domain</fullName>
    </submittedName>
</protein>
<dbReference type="SUPFAM" id="SSF51261">
    <property type="entry name" value="Duplicated hybrid motif"/>
    <property type="match status" value="1"/>
</dbReference>
<gene>
    <name evidence="5" type="ORF">SAMN05216219_0569</name>
</gene>
<keyword evidence="3" id="KW-0812">Transmembrane</keyword>
<organism evidence="5 6">
    <name type="scientific">Mycetocola miduiensis</name>
    <dbReference type="NCBI Taxonomy" id="995034"/>
    <lineage>
        <taxon>Bacteria</taxon>
        <taxon>Bacillati</taxon>
        <taxon>Actinomycetota</taxon>
        <taxon>Actinomycetes</taxon>
        <taxon>Micrococcales</taxon>
        <taxon>Microbacteriaceae</taxon>
        <taxon>Mycetocola</taxon>
    </lineage>
</organism>
<dbReference type="PANTHER" id="PTHR21666:SF289">
    <property type="entry name" value="L-ALA--D-GLU ENDOPEPTIDASE"/>
    <property type="match status" value="1"/>
</dbReference>
<feature type="region of interest" description="Disordered" evidence="2">
    <location>
        <begin position="1"/>
        <end position="76"/>
    </location>
</feature>
<dbReference type="EMBL" id="FOVM01000001">
    <property type="protein sequence ID" value="SFN42392.1"/>
    <property type="molecule type" value="Genomic_DNA"/>
</dbReference>